<dbReference type="PROSITE" id="PS51206">
    <property type="entry name" value="SF3_HELICASE_1"/>
    <property type="match status" value="1"/>
</dbReference>
<evidence type="ECO:0000313" key="5">
    <source>
        <dbReference type="EMBL" id="QHU00202.1"/>
    </source>
</evidence>
<accession>A0A6C0J3J8</accession>
<dbReference type="EMBL" id="MN740324">
    <property type="protein sequence ID" value="QHU00202.1"/>
    <property type="molecule type" value="Genomic_DNA"/>
</dbReference>
<evidence type="ECO:0000256" key="2">
    <source>
        <dbReference type="ARBA" id="ARBA00022801"/>
    </source>
</evidence>
<dbReference type="InterPro" id="IPR051620">
    <property type="entry name" value="ORF904-like_C"/>
</dbReference>
<dbReference type="NCBIfam" id="TIGR01613">
    <property type="entry name" value="primase_Cterm"/>
    <property type="match status" value="1"/>
</dbReference>
<dbReference type="Pfam" id="PF08706">
    <property type="entry name" value="D5_N"/>
    <property type="match status" value="1"/>
</dbReference>
<dbReference type="InterPro" id="IPR014015">
    <property type="entry name" value="Helicase_SF3_DNA-vir"/>
</dbReference>
<dbReference type="InterPro" id="IPR006500">
    <property type="entry name" value="Helicase_put_C_phage/plasmid"/>
</dbReference>
<keyword evidence="1" id="KW-0547">Nucleotide-binding</keyword>
<evidence type="ECO:0000259" key="4">
    <source>
        <dbReference type="PROSITE" id="PS51206"/>
    </source>
</evidence>
<feature type="domain" description="SF3 helicase" evidence="4">
    <location>
        <begin position="571"/>
        <end position="731"/>
    </location>
</feature>
<dbReference type="PANTHER" id="PTHR35372">
    <property type="entry name" value="ATP BINDING PROTEIN-RELATED"/>
    <property type="match status" value="1"/>
</dbReference>
<dbReference type="InterPro" id="IPR045455">
    <property type="entry name" value="NrS-1_pol-like_helicase"/>
</dbReference>
<dbReference type="Pfam" id="PF23162">
    <property type="entry name" value="AEP_C962R"/>
    <property type="match status" value="1"/>
</dbReference>
<dbReference type="AlphaFoldDB" id="A0A6C0J3J8"/>
<dbReference type="InterPro" id="IPR014819">
    <property type="entry name" value="PriCT_2"/>
</dbReference>
<dbReference type="Pfam" id="PF08707">
    <property type="entry name" value="PriCT_2"/>
    <property type="match status" value="1"/>
</dbReference>
<dbReference type="InterPro" id="IPR027417">
    <property type="entry name" value="P-loop_NTPase"/>
</dbReference>
<proteinExistence type="predicted"/>
<dbReference type="PANTHER" id="PTHR35372:SF2">
    <property type="entry name" value="SF3 HELICASE DOMAIN-CONTAINING PROTEIN"/>
    <property type="match status" value="1"/>
</dbReference>
<dbReference type="Gene3D" id="3.40.50.300">
    <property type="entry name" value="P-loop containing nucleotide triphosphate hydrolases"/>
    <property type="match status" value="1"/>
</dbReference>
<dbReference type="SUPFAM" id="SSF52540">
    <property type="entry name" value="P-loop containing nucleoside triphosphate hydrolases"/>
    <property type="match status" value="1"/>
</dbReference>
<evidence type="ECO:0000256" key="1">
    <source>
        <dbReference type="ARBA" id="ARBA00022741"/>
    </source>
</evidence>
<evidence type="ECO:0000256" key="3">
    <source>
        <dbReference type="ARBA" id="ARBA00022840"/>
    </source>
</evidence>
<keyword evidence="3" id="KW-0067">ATP-binding</keyword>
<organism evidence="5">
    <name type="scientific">viral metagenome</name>
    <dbReference type="NCBI Taxonomy" id="1070528"/>
    <lineage>
        <taxon>unclassified sequences</taxon>
        <taxon>metagenomes</taxon>
        <taxon>organismal metagenomes</taxon>
    </lineage>
</organism>
<keyword evidence="2" id="KW-0378">Hydrolase</keyword>
<reference evidence="5" key="1">
    <citation type="journal article" date="2020" name="Nature">
        <title>Giant virus diversity and host interactions through global metagenomics.</title>
        <authorList>
            <person name="Schulz F."/>
            <person name="Roux S."/>
            <person name="Paez-Espino D."/>
            <person name="Jungbluth S."/>
            <person name="Walsh D.A."/>
            <person name="Denef V.J."/>
            <person name="McMahon K.D."/>
            <person name="Konstantinidis K.T."/>
            <person name="Eloe-Fadrosh E.A."/>
            <person name="Kyrpides N.C."/>
            <person name="Woyke T."/>
        </authorList>
    </citation>
    <scope>NUCLEOTIDE SEQUENCE</scope>
    <source>
        <strain evidence="5">GVMAG-M-3300025860-12</strain>
    </source>
</reference>
<dbReference type="InterPro" id="IPR014818">
    <property type="entry name" value="Phage/plasmid_primase_P4_C"/>
</dbReference>
<dbReference type="GO" id="GO:0005524">
    <property type="term" value="F:ATP binding"/>
    <property type="evidence" value="ECO:0007669"/>
    <property type="project" value="UniProtKB-KW"/>
</dbReference>
<sequence>MNKNFDKIKKLKSKLNDLCNNNRIPKTQSEFSHVSLGGLIVPGKFNFDKKNQQLLNKMLGKALDSGLIYSIAEMPKDYGPVKADIDLNFPQDEFKEGRLYNNDTILQIIDIYRDAIKKYCDVNDNNLNCFVFEKEAYHIKNGDIKDGFHLIFPYLTLHKKIRHLIVNSVIEKVNEKEMFSHLSNPNAVDKQTVSSNPWMMYGCAKPNCNPYKLKKVLDKDNNEVNNDLTSCDIIKLLSLRNKRWSEDNKTELNKDIDVDEIEENYSKLSIDHNEKKNINIISEDRIEEITKANKLVDMLSHKRAHNYGSWIRVGWALHNTDKSLLDKWIEFSKRSKKFKPGECESLWKSMRDDGITSRSLMKWASLDNLQEYNQFLKDTFESILKKNTPNNTYGIAEALKFKYYDRYVCIAVKENLWYEFKEHRWRRCPNGGSLIIRMSREFSNYYINEATKCNIKAMEAQGADKKKNNDEAIMYNKIASSLMDINFKERIIKEAKNLFYDDKFLDRMDENHQLIGFENGVYDLDMKKFRPGMPDDHITLSTKVDYIEWKDTNPYAKKLTAFFKTVLTNDNVREYFLSRLSSCVSGKCEERFYFCTGSGSNGKSLTFQLLGEALGDYYISCPITIITRKRGASSAASPELARLKGPRAGVFQEPGTEEELNVGIFKELSGNDRFMVRGLYKEPIEVKPQVKYWLTCNDLPKVTSDDGGTWRRIRVIDFSSKFMDDPDPDDPNQFKIDLSLKEQILKWAPYFASYLINKYVTEYNTTNKFPEPEEVMVSTNRYRKDQDIFRDYYDNNIEEFDSIEGIKKRDLYTGFKLFFKNEHEGEQIPKSKKLYEFMEKAMKKDYNYKFGYQGIRFKTECEASDDEQNDLDN</sequence>
<dbReference type="InterPro" id="IPR056443">
    <property type="entry name" value="AEP_C962R"/>
</dbReference>
<name>A0A6C0J3J8_9ZZZZ</name>
<dbReference type="Pfam" id="PF19263">
    <property type="entry name" value="DUF5906"/>
    <property type="match status" value="1"/>
</dbReference>
<protein>
    <recommendedName>
        <fullName evidence="4">SF3 helicase domain-containing protein</fullName>
    </recommendedName>
</protein>
<dbReference type="GO" id="GO:0016817">
    <property type="term" value="F:hydrolase activity, acting on acid anhydrides"/>
    <property type="evidence" value="ECO:0007669"/>
    <property type="project" value="InterPro"/>
</dbReference>